<gene>
    <name evidence="3" type="ORF">PECUL_23A014411</name>
</gene>
<evidence type="ECO:0000313" key="4">
    <source>
        <dbReference type="Proteomes" id="UP001295444"/>
    </source>
</evidence>
<dbReference type="Proteomes" id="UP001295444">
    <property type="component" value="Chromosome 01"/>
</dbReference>
<accession>A0AAD1R4C5</accession>
<evidence type="ECO:0000313" key="3">
    <source>
        <dbReference type="EMBL" id="CAH2223694.1"/>
    </source>
</evidence>
<organism evidence="3 4">
    <name type="scientific">Pelobates cultripes</name>
    <name type="common">Western spadefoot toad</name>
    <dbReference type="NCBI Taxonomy" id="61616"/>
    <lineage>
        <taxon>Eukaryota</taxon>
        <taxon>Metazoa</taxon>
        <taxon>Chordata</taxon>
        <taxon>Craniata</taxon>
        <taxon>Vertebrata</taxon>
        <taxon>Euteleostomi</taxon>
        <taxon>Amphibia</taxon>
        <taxon>Batrachia</taxon>
        <taxon>Anura</taxon>
        <taxon>Pelobatoidea</taxon>
        <taxon>Pelobatidae</taxon>
        <taxon>Pelobates</taxon>
    </lineage>
</organism>
<keyword evidence="2" id="KW-1133">Transmembrane helix</keyword>
<evidence type="ECO:0000256" key="2">
    <source>
        <dbReference type="SAM" id="Phobius"/>
    </source>
</evidence>
<name>A0AAD1R4C5_PELCU</name>
<keyword evidence="2" id="KW-0472">Membrane</keyword>
<dbReference type="EMBL" id="OW240912">
    <property type="protein sequence ID" value="CAH2223694.1"/>
    <property type="molecule type" value="Genomic_DNA"/>
</dbReference>
<feature type="transmembrane region" description="Helical" evidence="2">
    <location>
        <begin position="20"/>
        <end position="37"/>
    </location>
</feature>
<dbReference type="AlphaFoldDB" id="A0AAD1R4C5"/>
<feature type="region of interest" description="Disordered" evidence="1">
    <location>
        <begin position="45"/>
        <end position="66"/>
    </location>
</feature>
<feature type="compositionally biased region" description="Basic and acidic residues" evidence="1">
    <location>
        <begin position="56"/>
        <end position="66"/>
    </location>
</feature>
<proteinExistence type="predicted"/>
<sequence length="66" mass="7268">MEQTSHASSSLSTQWLKSKYHMGAVFLSSALYVIALIDNSHCNTTPSYTRQIEIPGTDKDHPEDAG</sequence>
<evidence type="ECO:0000256" key="1">
    <source>
        <dbReference type="SAM" id="MobiDB-lite"/>
    </source>
</evidence>
<protein>
    <submittedName>
        <fullName evidence="3">Uncharacterized protein</fullName>
    </submittedName>
</protein>
<keyword evidence="2" id="KW-0812">Transmembrane</keyword>
<feature type="non-terminal residue" evidence="3">
    <location>
        <position position="66"/>
    </location>
</feature>
<keyword evidence="4" id="KW-1185">Reference proteome</keyword>
<reference evidence="3" key="1">
    <citation type="submission" date="2022-03" db="EMBL/GenBank/DDBJ databases">
        <authorList>
            <person name="Alioto T."/>
            <person name="Alioto T."/>
            <person name="Gomez Garrido J."/>
        </authorList>
    </citation>
    <scope>NUCLEOTIDE SEQUENCE</scope>
</reference>